<dbReference type="SMART" id="SM00116">
    <property type="entry name" value="CBS"/>
    <property type="match status" value="2"/>
</dbReference>
<keyword evidence="2" id="KW-0813">Transport</keyword>
<dbReference type="Pfam" id="PF00654">
    <property type="entry name" value="Voltage_CLC"/>
    <property type="match status" value="1"/>
</dbReference>
<evidence type="ECO:0000256" key="4">
    <source>
        <dbReference type="ARBA" id="ARBA00022989"/>
    </source>
</evidence>
<dbReference type="Gene3D" id="3.10.580.10">
    <property type="entry name" value="CBS-domain"/>
    <property type="match status" value="2"/>
</dbReference>
<organism evidence="13">
    <name type="scientific">Desulfurella acetivorans</name>
    <dbReference type="NCBI Taxonomy" id="33002"/>
    <lineage>
        <taxon>Bacteria</taxon>
        <taxon>Pseudomonadati</taxon>
        <taxon>Campylobacterota</taxon>
        <taxon>Desulfurellia</taxon>
        <taxon>Desulfurellales</taxon>
        <taxon>Desulfurellaceae</taxon>
        <taxon>Desulfurella</taxon>
    </lineage>
</organism>
<name>A0A832AXV5_DESAE</name>
<dbReference type="EMBL" id="DTPL01000158">
    <property type="protein sequence ID" value="HGA37659.1"/>
    <property type="molecule type" value="Genomic_DNA"/>
</dbReference>
<keyword evidence="7" id="KW-0869">Chloride channel</keyword>
<keyword evidence="8" id="KW-0868">Chloride</keyword>
<evidence type="ECO:0000313" key="13">
    <source>
        <dbReference type="EMBL" id="HGA37659.1"/>
    </source>
</evidence>
<dbReference type="AlphaFoldDB" id="A0A832AXV5"/>
<dbReference type="PRINTS" id="PR00762">
    <property type="entry name" value="CLCHANNEL"/>
</dbReference>
<dbReference type="InterPro" id="IPR046342">
    <property type="entry name" value="CBS_dom_sf"/>
</dbReference>
<keyword evidence="5" id="KW-0406">Ion transport</keyword>
<dbReference type="GO" id="GO:0034707">
    <property type="term" value="C:chloride channel complex"/>
    <property type="evidence" value="ECO:0007669"/>
    <property type="project" value="UniProtKB-KW"/>
</dbReference>
<evidence type="ECO:0000256" key="2">
    <source>
        <dbReference type="ARBA" id="ARBA00022448"/>
    </source>
</evidence>
<feature type="transmembrane region" description="Helical" evidence="11">
    <location>
        <begin position="182"/>
        <end position="207"/>
    </location>
</feature>
<evidence type="ECO:0000256" key="10">
    <source>
        <dbReference type="PROSITE-ProRule" id="PRU00703"/>
    </source>
</evidence>
<keyword evidence="3 11" id="KW-0812">Transmembrane</keyword>
<feature type="transmembrane region" description="Helical" evidence="11">
    <location>
        <begin position="300"/>
        <end position="324"/>
    </location>
</feature>
<dbReference type="PANTHER" id="PTHR43427:SF6">
    <property type="entry name" value="CHLORIDE CHANNEL PROTEIN CLC-E"/>
    <property type="match status" value="1"/>
</dbReference>
<evidence type="ECO:0000259" key="12">
    <source>
        <dbReference type="PROSITE" id="PS51371"/>
    </source>
</evidence>
<proteinExistence type="predicted"/>
<dbReference type="Gene3D" id="1.10.3080.10">
    <property type="entry name" value="Clc chloride channel"/>
    <property type="match status" value="1"/>
</dbReference>
<feature type="transmembrane region" description="Helical" evidence="11">
    <location>
        <begin position="256"/>
        <end position="280"/>
    </location>
</feature>
<feature type="domain" description="CBS" evidence="12">
    <location>
        <begin position="541"/>
        <end position="596"/>
    </location>
</feature>
<dbReference type="InterPro" id="IPR000644">
    <property type="entry name" value="CBS_dom"/>
</dbReference>
<feature type="transmembrane region" description="Helical" evidence="11">
    <location>
        <begin position="219"/>
        <end position="244"/>
    </location>
</feature>
<dbReference type="InterPro" id="IPR001807">
    <property type="entry name" value="ClC"/>
</dbReference>
<dbReference type="CDD" id="cd00400">
    <property type="entry name" value="Voltage_gated_ClC"/>
    <property type="match status" value="1"/>
</dbReference>
<dbReference type="InterPro" id="IPR014743">
    <property type="entry name" value="Cl-channel_core"/>
</dbReference>
<accession>A0A832AXV5</accession>
<dbReference type="InterPro" id="IPR050368">
    <property type="entry name" value="ClC-type_chloride_channel"/>
</dbReference>
<feature type="transmembrane region" description="Helical" evidence="11">
    <location>
        <begin position="365"/>
        <end position="388"/>
    </location>
</feature>
<dbReference type="SUPFAM" id="SSF81340">
    <property type="entry name" value="Clc chloride channel"/>
    <property type="match status" value="1"/>
</dbReference>
<dbReference type="PANTHER" id="PTHR43427">
    <property type="entry name" value="CHLORIDE CHANNEL PROTEIN CLC-E"/>
    <property type="match status" value="1"/>
</dbReference>
<dbReference type="GO" id="GO:0005254">
    <property type="term" value="F:chloride channel activity"/>
    <property type="evidence" value="ECO:0007669"/>
    <property type="project" value="UniProtKB-KW"/>
</dbReference>
<feature type="transmembrane region" description="Helical" evidence="11">
    <location>
        <begin position="432"/>
        <end position="453"/>
    </location>
</feature>
<feature type="transmembrane region" description="Helical" evidence="11">
    <location>
        <begin position="87"/>
        <end position="105"/>
    </location>
</feature>
<comment type="caution">
    <text evidence="13">The sequence shown here is derived from an EMBL/GenBank/DDBJ whole genome shotgun (WGS) entry which is preliminary data.</text>
</comment>
<comment type="subcellular location">
    <subcellularLocation>
        <location evidence="1">Membrane</location>
        <topology evidence="1">Multi-pass membrane protein</topology>
    </subcellularLocation>
</comment>
<keyword evidence="10" id="KW-0129">CBS domain</keyword>
<evidence type="ECO:0000256" key="5">
    <source>
        <dbReference type="ARBA" id="ARBA00023065"/>
    </source>
</evidence>
<sequence length="603" mass="65425">MSSFDAIKVQFYKLTKDFGFLISSQSHFLKWLILGTIVGIIAGFGALVFYYSIKLAEWFFLHYLLGSVLPLPKGEGLSEVFVIKRTFLIPFVVALGGLISGFLIFKFAPEAEGHGTDTAIDAYHNKEGNIRPRVIFLKTIASAITIGSGGSAGREGPTALISAGIGSLIGKALHLNVQDRRVILAIGIGAGIGTIFKAPIGGAILAAEVLYKRDLQSEIIYPAIVASAIGYSIFGSFVGFEPIFGFYKSPFNPLRLPFYIILGVVCGYVAILYPKTFYYIKDKFMKLHINNIYKPAIGAFASGLISLAFPEVIGVGYGWIQLLINGKFSIFPTFGLPVLVIFLLLPFVKIIATAFTIGSGGSGGVFAPGMFIGASIGVSLGIIFHYLFPALVSQYNIGAFVIVGMLALFGAAGKVPIAVTLMVVEMTGSLQLLPALMIAVSISYLISGSTTIYKSQVDTQKDSPAHFGEFNIPFLERLKISDIGTYRKIAVNGKDNVETAKDLMFKNYFSSLPVVDNDKFVGSVYLYDIINETNKTIEDFVKPGTASTTCSTTLEDAWKLMSQNKTTWIPIVENSKFLGIVSFADISDIYSKKLKELNVEKNE</sequence>
<evidence type="ECO:0000256" key="3">
    <source>
        <dbReference type="ARBA" id="ARBA00022692"/>
    </source>
</evidence>
<dbReference type="PROSITE" id="PS51371">
    <property type="entry name" value="CBS"/>
    <property type="match status" value="2"/>
</dbReference>
<keyword evidence="6 11" id="KW-0472">Membrane</keyword>
<evidence type="ECO:0000256" key="1">
    <source>
        <dbReference type="ARBA" id="ARBA00004141"/>
    </source>
</evidence>
<evidence type="ECO:0000256" key="7">
    <source>
        <dbReference type="ARBA" id="ARBA00023173"/>
    </source>
</evidence>
<feature type="transmembrane region" description="Helical" evidence="11">
    <location>
        <begin position="31"/>
        <end position="53"/>
    </location>
</feature>
<feature type="domain" description="CBS" evidence="12">
    <location>
        <begin position="483"/>
        <end position="540"/>
    </location>
</feature>
<keyword evidence="9" id="KW-0407">Ion channel</keyword>
<protein>
    <submittedName>
        <fullName evidence="13">Chloride channel protein</fullName>
    </submittedName>
</protein>
<reference evidence="13" key="1">
    <citation type="journal article" date="2020" name="mSystems">
        <title>Genome- and Community-Level Interaction Insights into Carbon Utilization and Element Cycling Functions of Hydrothermarchaeota in Hydrothermal Sediment.</title>
        <authorList>
            <person name="Zhou Z."/>
            <person name="Liu Y."/>
            <person name="Xu W."/>
            <person name="Pan J."/>
            <person name="Luo Z.H."/>
            <person name="Li M."/>
        </authorList>
    </citation>
    <scope>NUCLEOTIDE SEQUENCE [LARGE SCALE GENOMIC DNA]</scope>
    <source>
        <strain evidence="13">SpSt-972</strain>
    </source>
</reference>
<evidence type="ECO:0000256" key="8">
    <source>
        <dbReference type="ARBA" id="ARBA00023214"/>
    </source>
</evidence>
<gene>
    <name evidence="13" type="ORF">ENX80_02415</name>
</gene>
<keyword evidence="4 11" id="KW-1133">Transmembrane helix</keyword>
<dbReference type="Pfam" id="PF00571">
    <property type="entry name" value="CBS"/>
    <property type="match status" value="2"/>
</dbReference>
<evidence type="ECO:0000256" key="11">
    <source>
        <dbReference type="SAM" id="Phobius"/>
    </source>
</evidence>
<feature type="transmembrane region" description="Helical" evidence="11">
    <location>
        <begin position="336"/>
        <end position="359"/>
    </location>
</feature>
<dbReference type="FunFam" id="1.10.3080.10:FF:000018">
    <property type="entry name" value="Chloride transporter, ClC family"/>
    <property type="match status" value="1"/>
</dbReference>
<evidence type="ECO:0000256" key="9">
    <source>
        <dbReference type="ARBA" id="ARBA00023303"/>
    </source>
</evidence>
<dbReference type="SUPFAM" id="SSF54631">
    <property type="entry name" value="CBS-domain pair"/>
    <property type="match status" value="1"/>
</dbReference>
<feature type="transmembrane region" description="Helical" evidence="11">
    <location>
        <begin position="395"/>
        <end position="412"/>
    </location>
</feature>
<evidence type="ECO:0000256" key="6">
    <source>
        <dbReference type="ARBA" id="ARBA00023136"/>
    </source>
</evidence>